<organism evidence="2">
    <name type="scientific">Podoviridae sp. ctHMt20</name>
    <dbReference type="NCBI Taxonomy" id="2827728"/>
    <lineage>
        <taxon>Viruses</taxon>
        <taxon>Duplodnaviria</taxon>
        <taxon>Heunggongvirae</taxon>
        <taxon>Uroviricota</taxon>
        <taxon>Caudoviricetes</taxon>
    </lineage>
</organism>
<dbReference type="Gene3D" id="2.170.16.10">
    <property type="entry name" value="Hedgehog/Intein (Hint) domain"/>
    <property type="match status" value="1"/>
</dbReference>
<dbReference type="InterPro" id="IPR036844">
    <property type="entry name" value="Hint_dom_sf"/>
</dbReference>
<feature type="region of interest" description="Disordered" evidence="1">
    <location>
        <begin position="499"/>
        <end position="550"/>
    </location>
</feature>
<name>A0A8S5SLS8_9CAUD</name>
<dbReference type="EMBL" id="BK032622">
    <property type="protein sequence ID" value="DAF51771.1"/>
    <property type="molecule type" value="Genomic_DNA"/>
</dbReference>
<accession>A0A8S5SLS8</accession>
<proteinExistence type="predicted"/>
<reference evidence="2" key="1">
    <citation type="journal article" date="2021" name="Proc. Natl. Acad. Sci. U.S.A.">
        <title>A Catalog of Tens of Thousands of Viruses from Human Metagenomes Reveals Hidden Associations with Chronic Diseases.</title>
        <authorList>
            <person name="Tisza M.J."/>
            <person name="Buck C.B."/>
        </authorList>
    </citation>
    <scope>NUCLEOTIDE SEQUENCE</scope>
    <source>
        <strain evidence="2">CtHMt20</strain>
    </source>
</reference>
<evidence type="ECO:0000313" key="2">
    <source>
        <dbReference type="EMBL" id="DAF51771.1"/>
    </source>
</evidence>
<protein>
    <submittedName>
        <fullName evidence="2">Hint</fullName>
    </submittedName>
</protein>
<feature type="compositionally biased region" description="Acidic residues" evidence="1">
    <location>
        <begin position="509"/>
        <end position="529"/>
    </location>
</feature>
<feature type="compositionally biased region" description="Basic residues" evidence="1">
    <location>
        <begin position="537"/>
        <end position="550"/>
    </location>
</feature>
<dbReference type="CDD" id="cd00081">
    <property type="entry name" value="Hint"/>
    <property type="match status" value="1"/>
</dbReference>
<dbReference type="SUPFAM" id="SSF51294">
    <property type="entry name" value="Hedgehog/intein (Hint) domain"/>
    <property type="match status" value="1"/>
</dbReference>
<sequence length="550" mass="58742">MLLFDLQLFGKKGTKITTTDPQVPKMSDEEKGLLGEQLKWAQTTQPVAQNLLNMANQALSSQQVTPNPNWQTLYDRAQNQTTANNQLVQGLIPQVNANTDANAAANNRFSGLLGNAIQSMSQGNKELASEYNAAMQNNNTAMQGLLNGVLPSSYSENRQKALQSDLTNTVGNTLSGLASRGIINSSQADSAFNDISRNASNTLAAQYGNDMQTAAGLAGQAYHNQLAGINGKAGLLGDMFKNQLSGYGQQSDLSNTNFNNRMQGLSTLSQLANQSQQMAMDPIQTAAMAQEAAINTPMKYLAMATGQNAPTQGLLSQLSQQRYSVATPGQTIVRQGSGGFFGGLMSGLGSYLACFVAGTEISTPEGAVAIERMTFGDQVISLGAVNEVQELHDMGEADVYELNTPSFAVETTQTEVFMTPDGNKPLSELSEGESVMTVNGFESITAIIATGKKEKVYELELTGDNMFYANGILAEGLTEADKTANRQDEDIIPSEAVNVVSAEQKTEDSAEEPIQEMETSAEETTDETEEKPAAKKPAARRKTVTKKAGK</sequence>
<evidence type="ECO:0000256" key="1">
    <source>
        <dbReference type="SAM" id="MobiDB-lite"/>
    </source>
</evidence>